<evidence type="ECO:0000256" key="1">
    <source>
        <dbReference type="ARBA" id="ARBA00004240"/>
    </source>
</evidence>
<evidence type="ECO:0000256" key="5">
    <source>
        <dbReference type="ARBA" id="ARBA00054385"/>
    </source>
</evidence>
<dbReference type="InterPro" id="IPR036026">
    <property type="entry name" value="Seven-hairpin_glycosidases"/>
</dbReference>
<dbReference type="GO" id="GO:0005975">
    <property type="term" value="P:carbohydrate metabolic process"/>
    <property type="evidence" value="ECO:0007669"/>
    <property type="project" value="InterPro"/>
</dbReference>
<evidence type="ECO:0000313" key="10">
    <source>
        <dbReference type="EMBL" id="ADY42137.1"/>
    </source>
</evidence>
<keyword evidence="8" id="KW-0326">Glycosidase</keyword>
<dbReference type="PANTHER" id="PTHR45679:SF6">
    <property type="entry name" value="ER DEGRADATION-ENHANCING ALPHA-MANNOSIDASE-LIKE PROTEIN 2"/>
    <property type="match status" value="1"/>
</dbReference>
<dbReference type="Pfam" id="PF01532">
    <property type="entry name" value="Glyco_hydro_47"/>
    <property type="match status" value="1"/>
</dbReference>
<dbReference type="GO" id="GO:0044322">
    <property type="term" value="C:endoplasmic reticulum quality control compartment"/>
    <property type="evidence" value="ECO:0007669"/>
    <property type="project" value="GOC"/>
</dbReference>
<keyword evidence="7" id="KW-0479">Metal-binding</keyword>
<accession>F1KW83</accession>
<comment type="cofactor">
    <cofactor evidence="7">
        <name>Ca(2+)</name>
        <dbReference type="ChEBI" id="CHEBI:29108"/>
    </cofactor>
</comment>
<proteinExistence type="evidence at transcript level"/>
<evidence type="ECO:0000256" key="9">
    <source>
        <dbReference type="SAM" id="MobiDB-lite"/>
    </source>
</evidence>
<dbReference type="AlphaFoldDB" id="F1KW83"/>
<dbReference type="FunFam" id="1.50.10.10:FF:000015">
    <property type="entry name" value="alpha-1,2-Mannosidase"/>
    <property type="match status" value="1"/>
</dbReference>
<feature type="active site" description="Proton donor" evidence="6">
    <location>
        <position position="353"/>
    </location>
</feature>
<keyword evidence="4" id="KW-0325">Glycoprotein</keyword>
<dbReference type="EMBL" id="JI166916">
    <property type="protein sequence ID" value="ADY42137.1"/>
    <property type="molecule type" value="mRNA"/>
</dbReference>
<dbReference type="PANTHER" id="PTHR45679">
    <property type="entry name" value="ER DEGRADATION-ENHANCING ALPHA-MANNOSIDASE-LIKE PROTEIN 2"/>
    <property type="match status" value="1"/>
</dbReference>
<evidence type="ECO:0000256" key="2">
    <source>
        <dbReference type="ARBA" id="ARBA00007658"/>
    </source>
</evidence>
<dbReference type="GO" id="GO:0016020">
    <property type="term" value="C:membrane"/>
    <property type="evidence" value="ECO:0007669"/>
    <property type="project" value="InterPro"/>
</dbReference>
<feature type="active site" evidence="6">
    <location>
        <position position="260"/>
    </location>
</feature>
<dbReference type="EC" id="3.2.1.-" evidence="8"/>
<dbReference type="PRINTS" id="PR00747">
    <property type="entry name" value="GLYHDRLASE47"/>
</dbReference>
<keyword evidence="8" id="KW-0378">Hydrolase</keyword>
<keyword evidence="3" id="KW-0256">Endoplasmic reticulum</keyword>
<dbReference type="GO" id="GO:0004571">
    <property type="term" value="F:mannosyl-oligosaccharide 1,2-alpha-mannosidase activity"/>
    <property type="evidence" value="ECO:0007669"/>
    <property type="project" value="InterPro"/>
</dbReference>
<comment type="subcellular location">
    <subcellularLocation>
        <location evidence="1">Endoplasmic reticulum</location>
    </subcellularLocation>
</comment>
<protein>
    <recommendedName>
        <fullName evidence="8">alpha-1,2-Mannosidase</fullName>
        <ecNumber evidence="8">3.2.1.-</ecNumber>
    </recommendedName>
</protein>
<reference evidence="10" key="1">
    <citation type="journal article" date="2011" name="Genome Res.">
        <title>Deep small RNA sequencing from the nematode Ascaris reveals conservation, functional diversification, and novel developmental profiles.</title>
        <authorList>
            <person name="Wang J."/>
            <person name="Czech B."/>
            <person name="Crunk A."/>
            <person name="Wallace A."/>
            <person name="Mitreva M."/>
            <person name="Hannon G.J."/>
            <person name="Davis R.E."/>
        </authorList>
    </citation>
    <scope>NUCLEOTIDE SEQUENCE</scope>
</reference>
<dbReference type="InterPro" id="IPR044674">
    <property type="entry name" value="EDEM1/2/3"/>
</dbReference>
<dbReference type="GO" id="GO:1904380">
    <property type="term" value="P:endoplasmic reticulum mannose trimming"/>
    <property type="evidence" value="ECO:0007669"/>
    <property type="project" value="InterPro"/>
</dbReference>
<dbReference type="Gene3D" id="1.50.10.10">
    <property type="match status" value="1"/>
</dbReference>
<dbReference type="SUPFAM" id="SSF48225">
    <property type="entry name" value="Seven-hairpin glycosidases"/>
    <property type="match status" value="1"/>
</dbReference>
<feature type="compositionally biased region" description="Basic and acidic residues" evidence="9">
    <location>
        <begin position="595"/>
        <end position="619"/>
    </location>
</feature>
<keyword evidence="7" id="KW-0106">Calcium</keyword>
<evidence type="ECO:0000256" key="8">
    <source>
        <dbReference type="RuleBase" id="RU361193"/>
    </source>
</evidence>
<feature type="compositionally biased region" description="Basic and acidic residues" evidence="9">
    <location>
        <begin position="545"/>
        <end position="555"/>
    </location>
</feature>
<feature type="active site" evidence="6">
    <location>
        <position position="374"/>
    </location>
</feature>
<evidence type="ECO:0000256" key="3">
    <source>
        <dbReference type="ARBA" id="ARBA00022824"/>
    </source>
</evidence>
<dbReference type="InterPro" id="IPR001382">
    <property type="entry name" value="Glyco_hydro_47"/>
</dbReference>
<sequence>MMDALRFRIVIYFLLVILFYRVVNPMKFSPSRMRYYRDKVKSMFYHAYDSYLRYAYPLDELKPISCQGMDTWGSFSLTLIDSLDTLLIMGNESEFIRAANVIIDTIKVDANVNVSVFETNIRVVGGLLAAHFLSGRVAGMKQEAGWPCSGPLLRLAERFAQKLLPAFNTDTGMPYGTVNLRYGVHRYETPITCTAGVGTMILEFGTLSRITGNPMYERVALKALDVLWKSRSSLGLVGNHINVQTGAWTATDAGIGAGVDSYFEYLAKGALLFHRPRLMHQFNKYVEAINAHVRKEDWFVWVSMTKGQVSLPIFQSLEAFWPGLLALTGNIDDAQRIIFQYSQITRQYGFPPEFYNIPSQEAVSKRSGYPLRPEFVESLYYIYRATGDPIILHLAANIIEAIEHSCRTTCGYATIKNVNDHTIEDRMESFFLSETTKYLYLLFDPENFMNNDGTSSRIVETPNGPCILDAGGYIFNTEAHPLDPAAIYCCSAKRNSDIEKMAKFEDSIELIDLIDITDPPLKTFQKTLLYESVPLEVLELEKNREEHSLHNARSDVEEEVEETERHNSNNSHVLSEEERNEQGSLWRTVTSADSSFEHSDRSDPKGDEKTKKETASEKVKKLLDKAREFDKKISEKKRRKSNFAAELSMALKTMQEKLTAVIDASNHLSSVNMAIKNDGFVDEMSVPVATCKECCRPLDARFNSLLLKKMMSLIYGRYIYPHRGIQSTNGPICAHNEQPLLEDEYINQWPDVSGVDTRQILDAVDDIRLSSFRYHSLAEEHYELLSGPPLSYLSQFTGLGQVVPRVFNETQLHG</sequence>
<feature type="region of interest" description="Disordered" evidence="9">
    <location>
        <begin position="545"/>
        <end position="619"/>
    </location>
</feature>
<feature type="active site" description="Proton donor" evidence="6">
    <location>
        <position position="118"/>
    </location>
</feature>
<evidence type="ECO:0000256" key="6">
    <source>
        <dbReference type="PIRSR" id="PIRSR601382-1"/>
    </source>
</evidence>
<comment type="function">
    <text evidence="5">Involved in the endoplasmic reticulum-associated degradation (ERAD) pathway that targets misfolded glycoproteins for degradation in an N-glycan-dependent manner. May initiate ERAD by promoting the first mannose trimming step of ERAD substrates, from Man9GlcNAc2 to Man8GlcNAc2. Seems to recognize and bind to exposed hydrophobic regions in target proteins.</text>
</comment>
<feature type="compositionally biased region" description="Polar residues" evidence="9">
    <location>
        <begin position="582"/>
        <end position="594"/>
    </location>
</feature>
<comment type="similarity">
    <text evidence="2 8">Belongs to the glycosyl hydrolase 47 family.</text>
</comment>
<feature type="binding site" evidence="7">
    <location>
        <position position="477"/>
    </location>
    <ligand>
        <name>Ca(2+)</name>
        <dbReference type="ChEBI" id="CHEBI:29108"/>
    </ligand>
</feature>
<name>F1KW83_ASCSU</name>
<dbReference type="GO" id="GO:0005509">
    <property type="term" value="F:calcium ion binding"/>
    <property type="evidence" value="ECO:0007669"/>
    <property type="project" value="InterPro"/>
</dbReference>
<dbReference type="InterPro" id="IPR012341">
    <property type="entry name" value="6hp_glycosidase-like_sf"/>
</dbReference>
<evidence type="ECO:0000256" key="7">
    <source>
        <dbReference type="PIRSR" id="PIRSR601382-2"/>
    </source>
</evidence>
<evidence type="ECO:0000256" key="4">
    <source>
        <dbReference type="ARBA" id="ARBA00023180"/>
    </source>
</evidence>
<organism evidence="10">
    <name type="scientific">Ascaris suum</name>
    <name type="common">Pig roundworm</name>
    <name type="synonym">Ascaris lumbricoides</name>
    <dbReference type="NCBI Taxonomy" id="6253"/>
    <lineage>
        <taxon>Eukaryota</taxon>
        <taxon>Metazoa</taxon>
        <taxon>Ecdysozoa</taxon>
        <taxon>Nematoda</taxon>
        <taxon>Chromadorea</taxon>
        <taxon>Rhabditida</taxon>
        <taxon>Spirurina</taxon>
        <taxon>Ascaridomorpha</taxon>
        <taxon>Ascaridoidea</taxon>
        <taxon>Ascarididae</taxon>
        <taxon>Ascaris</taxon>
    </lineage>
</organism>
<dbReference type="GO" id="GO:1904154">
    <property type="term" value="P:positive regulation of retrograde protein transport, ER to cytosol"/>
    <property type="evidence" value="ECO:0007669"/>
    <property type="project" value="UniProtKB-ARBA"/>
</dbReference>